<dbReference type="InterPro" id="IPR035895">
    <property type="entry name" value="HPr-like_sf"/>
</dbReference>
<dbReference type="Gene3D" id="3.30.1340.10">
    <property type="entry name" value="HPr-like"/>
    <property type="match status" value="1"/>
</dbReference>
<keyword evidence="3" id="KW-0813">Transport</keyword>
<dbReference type="NCBIfam" id="TIGR01003">
    <property type="entry name" value="PTS_HPr_family"/>
    <property type="match status" value="1"/>
</dbReference>
<dbReference type="PANTHER" id="PTHR33705">
    <property type="entry name" value="PHOSPHOCARRIER PROTEIN HPR"/>
    <property type="match status" value="1"/>
</dbReference>
<comment type="function">
    <text evidence="1">General (non sugar-specific) component of the phosphoenolpyruvate-dependent sugar phosphotransferase system (sugar PTS). This major carbohydrate active-transport system catalyzes the phosphorylation of incoming sugar substrates concomitantly with their translocation across the cell membrane. The phosphoryl group from phosphoenolpyruvate (PEP) is transferred to the phosphoryl carrier protein HPr by enzyme I. Phospho-HPr then transfers it to the PTS EIIA domain.</text>
</comment>
<reference evidence="5" key="1">
    <citation type="submission" date="2020-10" db="EMBL/GenBank/DDBJ databases">
        <authorList>
            <person name="Gilroy R."/>
        </authorList>
    </citation>
    <scope>NUCLEOTIDE SEQUENCE</scope>
    <source>
        <strain evidence="5">1748</strain>
    </source>
</reference>
<comment type="caution">
    <text evidence="5">The sequence shown here is derived from an EMBL/GenBank/DDBJ whole genome shotgun (WGS) entry which is preliminary data.</text>
</comment>
<dbReference type="PROSITE" id="PS51350">
    <property type="entry name" value="PTS_HPR_DOM"/>
    <property type="match status" value="1"/>
</dbReference>
<organism evidence="5 6">
    <name type="scientific">Candidatus Scatoplasma merdavium</name>
    <dbReference type="NCBI Taxonomy" id="2840932"/>
    <lineage>
        <taxon>Bacteria</taxon>
        <taxon>Bacillati</taxon>
        <taxon>Bacillota</taxon>
        <taxon>Bacilli</taxon>
        <taxon>Bacillales</taxon>
        <taxon>Candidatus Scatoplasma</taxon>
    </lineage>
</organism>
<gene>
    <name evidence="5" type="ORF">IAC78_02270</name>
</gene>
<dbReference type="InterPro" id="IPR050399">
    <property type="entry name" value="HPr"/>
</dbReference>
<evidence type="ECO:0000259" key="4">
    <source>
        <dbReference type="PROSITE" id="PS51350"/>
    </source>
</evidence>
<protein>
    <recommendedName>
        <fullName evidence="2">Phosphocarrier protein HPr</fullName>
    </recommendedName>
</protein>
<evidence type="ECO:0000313" key="5">
    <source>
        <dbReference type="EMBL" id="MBO8414287.1"/>
    </source>
</evidence>
<accession>A0A9D9D8A2</accession>
<reference evidence="5" key="2">
    <citation type="journal article" date="2021" name="PeerJ">
        <title>Extensive microbial diversity within the chicken gut microbiome revealed by metagenomics and culture.</title>
        <authorList>
            <person name="Gilroy R."/>
            <person name="Ravi A."/>
            <person name="Getino M."/>
            <person name="Pursley I."/>
            <person name="Horton D.L."/>
            <person name="Alikhan N.F."/>
            <person name="Baker D."/>
            <person name="Gharbi K."/>
            <person name="Hall N."/>
            <person name="Watson M."/>
            <person name="Adriaenssens E.M."/>
            <person name="Foster-Nyarko E."/>
            <person name="Jarju S."/>
            <person name="Secka A."/>
            <person name="Antonio M."/>
            <person name="Oren A."/>
            <person name="Chaudhuri R.R."/>
            <person name="La Ragione R."/>
            <person name="Hildebrand F."/>
            <person name="Pallen M.J."/>
        </authorList>
    </citation>
    <scope>NUCLEOTIDE SEQUENCE</scope>
    <source>
        <strain evidence="5">1748</strain>
    </source>
</reference>
<evidence type="ECO:0000256" key="2">
    <source>
        <dbReference type="ARBA" id="ARBA00020422"/>
    </source>
</evidence>
<proteinExistence type="predicted"/>
<dbReference type="Pfam" id="PF00381">
    <property type="entry name" value="PTS-HPr"/>
    <property type="match status" value="1"/>
</dbReference>
<evidence type="ECO:0000256" key="1">
    <source>
        <dbReference type="ARBA" id="ARBA00003681"/>
    </source>
</evidence>
<evidence type="ECO:0000313" key="6">
    <source>
        <dbReference type="Proteomes" id="UP000823629"/>
    </source>
</evidence>
<dbReference type="AlphaFoldDB" id="A0A9D9D8A2"/>
<feature type="domain" description="HPr" evidence="4">
    <location>
        <begin position="1"/>
        <end position="90"/>
    </location>
</feature>
<dbReference type="InterPro" id="IPR000032">
    <property type="entry name" value="HPr-like"/>
</dbReference>
<dbReference type="EMBL" id="JADING010000063">
    <property type="protein sequence ID" value="MBO8414287.1"/>
    <property type="molecule type" value="Genomic_DNA"/>
</dbReference>
<dbReference type="Proteomes" id="UP000823629">
    <property type="component" value="Unassembled WGS sequence"/>
</dbReference>
<sequence length="90" mass="9963">MKTIHVRVTNENGLTSRLAAELVAEANKHIARCTMVADRNDPTAQADLKSIMNVFTLSIPQNGTFDIDIEGVDEEMAYNDFISLLETLPL</sequence>
<evidence type="ECO:0000256" key="3">
    <source>
        <dbReference type="ARBA" id="ARBA00022597"/>
    </source>
</evidence>
<dbReference type="SUPFAM" id="SSF55594">
    <property type="entry name" value="HPr-like"/>
    <property type="match status" value="1"/>
</dbReference>
<name>A0A9D9D8A2_9BACL</name>
<dbReference type="PRINTS" id="PR00107">
    <property type="entry name" value="PHOSPHOCPHPR"/>
</dbReference>
<dbReference type="PANTHER" id="PTHR33705:SF1">
    <property type="entry name" value="PHOSPHOCARRIER PROTEIN HPR"/>
    <property type="match status" value="1"/>
</dbReference>
<keyword evidence="3" id="KW-0762">Sugar transport</keyword>